<dbReference type="AlphaFoldDB" id="A0A0F9RZV0"/>
<sequence>MPTVEEVQEKYGAIKAVDIVANGDPITFATSVEGLEGTGKTYFGLLTCPTPIVHVNFGDRDATPLLYDMSAERRERTVLYAFHAKGSGGWTRPEGKDALHALAEVAQEHLSDGKLAGGTFIIDSGSTFWDVVQEVYVAPEQEKREREGGKKRGGLEYGQANLIVSGVLNWIKNQGAFLIITHTKAQEWDAQGPIPGKYRAKQNNKVPYIVEVRLDLTKECSTCSAPDCRAHVGRKHFGQFLKFGRDTALEGMKLESPTFEMVYSFYARGKFPNEEALR</sequence>
<gene>
    <name evidence="1" type="ORF">LCGC14_0581570</name>
</gene>
<reference evidence="1" key="1">
    <citation type="journal article" date="2015" name="Nature">
        <title>Complex archaea that bridge the gap between prokaryotes and eukaryotes.</title>
        <authorList>
            <person name="Spang A."/>
            <person name="Saw J.H."/>
            <person name="Jorgensen S.L."/>
            <person name="Zaremba-Niedzwiedzka K."/>
            <person name="Martijn J."/>
            <person name="Lind A.E."/>
            <person name="van Eijk R."/>
            <person name="Schleper C."/>
            <person name="Guy L."/>
            <person name="Ettema T.J."/>
        </authorList>
    </citation>
    <scope>NUCLEOTIDE SEQUENCE</scope>
</reference>
<proteinExistence type="predicted"/>
<dbReference type="EMBL" id="LAZR01000882">
    <property type="protein sequence ID" value="KKN55482.1"/>
    <property type="molecule type" value="Genomic_DNA"/>
</dbReference>
<accession>A0A0F9RZV0</accession>
<name>A0A0F9RZV0_9ZZZZ</name>
<comment type="caution">
    <text evidence="1">The sequence shown here is derived from an EMBL/GenBank/DDBJ whole genome shotgun (WGS) entry which is preliminary data.</text>
</comment>
<protein>
    <submittedName>
        <fullName evidence="1">Uncharacterized protein</fullName>
    </submittedName>
</protein>
<organism evidence="1">
    <name type="scientific">marine sediment metagenome</name>
    <dbReference type="NCBI Taxonomy" id="412755"/>
    <lineage>
        <taxon>unclassified sequences</taxon>
        <taxon>metagenomes</taxon>
        <taxon>ecological metagenomes</taxon>
    </lineage>
</organism>
<evidence type="ECO:0000313" key="1">
    <source>
        <dbReference type="EMBL" id="KKN55482.1"/>
    </source>
</evidence>